<feature type="transmembrane region" description="Helical" evidence="12">
    <location>
        <begin position="64"/>
        <end position="84"/>
    </location>
</feature>
<dbReference type="EMBL" id="PVWQ01000001">
    <property type="protein sequence ID" value="RDW93046.1"/>
    <property type="molecule type" value="Genomic_DNA"/>
</dbReference>
<feature type="transmembrane region" description="Helical" evidence="12">
    <location>
        <begin position="96"/>
        <end position="117"/>
    </location>
</feature>
<dbReference type="InterPro" id="IPR003593">
    <property type="entry name" value="AAA+_ATPase"/>
</dbReference>
<dbReference type="SUPFAM" id="SSF90123">
    <property type="entry name" value="ABC transporter transmembrane region"/>
    <property type="match status" value="2"/>
</dbReference>
<dbReference type="GeneID" id="38110738"/>
<dbReference type="STRING" id="1810919.A0A3D8T3B3"/>
<feature type="transmembrane region" description="Helical" evidence="12">
    <location>
        <begin position="275"/>
        <end position="297"/>
    </location>
</feature>
<dbReference type="CDD" id="cd18580">
    <property type="entry name" value="ABC_6TM_ABCC_D2"/>
    <property type="match status" value="1"/>
</dbReference>
<keyword evidence="9 12" id="KW-1133">Transmembrane helix</keyword>
<keyword evidence="3" id="KW-0813">Transport</keyword>
<accession>A0A3D8T3B3</accession>
<feature type="domain" description="ABC transporter" evidence="13">
    <location>
        <begin position="601"/>
        <end position="831"/>
    </location>
</feature>
<sequence length="1465" mass="159179">MSSCPGDAAFGPRVDTTCRAFDFTLTFEDALLSCLPAALFLLFIPLQLYRLWKQARLVQRSALLAAKLGSLGALLICQLVFLIQRQLHSSALRDTLSLPADILELLAIVFAGILSYIHHCRSIRPSTLLVLFLSARSLLGIARVRTLWLVADPSGAAVPFTVGFAITLLCTILESTGKASSLVAVEKPPATPEPFSGLWKLASFAWLAGTFRRGYTKVLSVDDLPELDPQLDSGVVGERLERAWARADKTSKHALLRTCLHAYSTPLLSAIIPRLLVTGFTFCQPFLINATVSWVGTPEPEAPGDSGKALIGAFALVYVGLAVCTALFGYQNFRFAIRLRAGLIGLVHRQTVRVRAVDLGGTTAIALMGTDVERIVGGFRSLHELWASLVEVAVAIYLLERQVGVACLVPGVIVVVFISATFKLSAYTNKYQRLWIEKVEDRLRLTSYTLENIKAVKMLGLSDKIFGIVQRLREAEIATSAVFRKLLIGTITLSNSPADLAPMATFAVYVIIALVRNDNSILAAQAFTSLSLINLVTTPVLTFIQAVPDVIQCLGCFDRIQEYCSVSTAQGNEPDEAHGEDKKSIALVEMPSEPTKKGELVTFSNYTAAWKRGAAPVLRDISLTINHGITMLIGPVGSGKSTLLESILGETLVTSGQLEAGPSFSMSSVAYCSQTPWLQSQTIKENIIAASPVDETWYKTVIAACGLTSDLARLPAGDATAVGSGGMALSGGQKQRIALSRALYSRARVVLLDDVFSGIDAAGTERIARNLFGEQGLFRKIGSSVVLATHSGYLLRYADDILVLRDGQVAGQGTLEALTGSDYVQGLQITLPTSSSISSSSEDASETDPEADIDSQKDETNPSENESDELLEHALADPARRNGDWSVYAYYISSGGRTTVAATLVLIMGWTFCREFPTIWLDWWTEANARSPNSQAGMYLGVYVMFGLVGTVLMVVACWLFCVTIVSQSALSLHKNLVDSTARAPLHFFQRVEIGSITNRFSQDMDLIDMTLPIEALNVLAALSTSILKLLILASFARYLAAAIPFLMLAVYVTQALYLRTSRQMRLLDIEAKAPLYTHFLELVAGGSTVRAFGWHASFHSTLLSLLNSSQRPVYFLYCIQQCLGFVLDVLVTILAVVLVTTVVVLREKFDAGDVGVALLMVMTFNSQLMHLVKCWTMMETSIGAVKRVKDFVGTTEAEDDALPQVKPDLPDVWPAEGAISFEGVVAGHSPTSPPVLKNLTLSIPPGCKLAIVGSSGSGKTTLLLSLLRIVEPQSDSGRIVIDGVDLSSYPREEVRKRLNVITQDPFLVSGSVRFNVDPWGQVADGDIVKALERVGLWDFILQQDTKGDGLDAQINAAMFSVGQRQLLCLARAMVRPGRVLILDEATSSVDHSTESTMQSILETEFASHTILSVLHRLRYIHRYDKVAVLDAGNLVEFDSPQVLLEREGSRFGQLWRSGEYASDE</sequence>
<feature type="domain" description="ABC transmembrane type-1" evidence="14">
    <location>
        <begin position="901"/>
        <end position="1181"/>
    </location>
</feature>
<evidence type="ECO:0000256" key="11">
    <source>
        <dbReference type="SAM" id="MobiDB-lite"/>
    </source>
</evidence>
<feature type="transmembrane region" description="Helical" evidence="12">
    <location>
        <begin position="1039"/>
        <end position="1059"/>
    </location>
</feature>
<dbReference type="GO" id="GO:0005886">
    <property type="term" value="C:plasma membrane"/>
    <property type="evidence" value="ECO:0007669"/>
    <property type="project" value="UniProtKB-SubCell"/>
</dbReference>
<feature type="region of interest" description="Disordered" evidence="11">
    <location>
        <begin position="833"/>
        <end position="868"/>
    </location>
</feature>
<feature type="domain" description="ABC transporter" evidence="13">
    <location>
        <begin position="1220"/>
        <end position="1457"/>
    </location>
</feature>
<evidence type="ECO:0000313" key="15">
    <source>
        <dbReference type="EMBL" id="RDW93046.1"/>
    </source>
</evidence>
<feature type="compositionally biased region" description="Low complexity" evidence="11">
    <location>
        <begin position="833"/>
        <end position="842"/>
    </location>
</feature>
<evidence type="ECO:0000259" key="14">
    <source>
        <dbReference type="PROSITE" id="PS50929"/>
    </source>
</evidence>
<comment type="similarity">
    <text evidence="2">Belongs to the ABC transporter superfamily. ABCC family. Conjugate transporter (TC 3.A.1.208) subfamily.</text>
</comment>
<dbReference type="InterPro" id="IPR050173">
    <property type="entry name" value="ABC_transporter_C-like"/>
</dbReference>
<evidence type="ECO:0000256" key="12">
    <source>
        <dbReference type="SAM" id="Phobius"/>
    </source>
</evidence>
<keyword evidence="8" id="KW-0067">ATP-binding</keyword>
<evidence type="ECO:0000256" key="3">
    <source>
        <dbReference type="ARBA" id="ARBA00022448"/>
    </source>
</evidence>
<evidence type="ECO:0000256" key="1">
    <source>
        <dbReference type="ARBA" id="ARBA00004651"/>
    </source>
</evidence>
<dbReference type="InterPro" id="IPR044746">
    <property type="entry name" value="ABCC_6TM_D1"/>
</dbReference>
<feature type="transmembrane region" description="Helical" evidence="12">
    <location>
        <begin position="940"/>
        <end position="966"/>
    </location>
</feature>
<reference evidence="15 16" key="1">
    <citation type="journal article" date="2018" name="IMA Fungus">
        <title>IMA Genome-F 9: Draft genome sequence of Annulohypoxylon stygium, Aspergillus mulundensis, Berkeleyomyces basicola (syn. Thielaviopsis basicola), Ceratocystis smalleyi, two Cercospora beticola strains, Coleophoma cylindrospora, Fusarium fracticaudum, Phialophora cf. hyalina, and Morchella septimelata.</title>
        <authorList>
            <person name="Wingfield B.D."/>
            <person name="Bills G.F."/>
            <person name="Dong Y."/>
            <person name="Huang W."/>
            <person name="Nel W.J."/>
            <person name="Swalarsk-Parry B.S."/>
            <person name="Vaghefi N."/>
            <person name="Wilken P.M."/>
            <person name="An Z."/>
            <person name="de Beer Z.W."/>
            <person name="De Vos L."/>
            <person name="Chen L."/>
            <person name="Duong T.A."/>
            <person name="Gao Y."/>
            <person name="Hammerbacher A."/>
            <person name="Kikkert J.R."/>
            <person name="Li Y."/>
            <person name="Li H."/>
            <person name="Li K."/>
            <person name="Li Q."/>
            <person name="Liu X."/>
            <person name="Ma X."/>
            <person name="Naidoo K."/>
            <person name="Pethybridge S.J."/>
            <person name="Sun J."/>
            <person name="Steenkamp E.T."/>
            <person name="van der Nest M.A."/>
            <person name="van Wyk S."/>
            <person name="Wingfield M.J."/>
            <person name="Xiong C."/>
            <person name="Yue Q."/>
            <person name="Zhang X."/>
        </authorList>
    </citation>
    <scope>NUCLEOTIDE SEQUENCE [LARGE SCALE GENOMIC DNA]</scope>
    <source>
        <strain evidence="15 16">DSM 5745</strain>
    </source>
</reference>
<dbReference type="SUPFAM" id="SSF52540">
    <property type="entry name" value="P-loop containing nucleoside triphosphate hydrolases"/>
    <property type="match status" value="2"/>
</dbReference>
<evidence type="ECO:0000256" key="4">
    <source>
        <dbReference type="ARBA" id="ARBA00022475"/>
    </source>
</evidence>
<dbReference type="InterPro" id="IPR003439">
    <property type="entry name" value="ABC_transporter-like_ATP-bd"/>
</dbReference>
<dbReference type="Gene3D" id="3.40.50.300">
    <property type="entry name" value="P-loop containing nucleotide triphosphate hydrolases"/>
    <property type="match status" value="2"/>
</dbReference>
<dbReference type="FunFam" id="1.20.1560.10:FF:000055">
    <property type="entry name" value="ABC multidrug transporter (Eurofung)"/>
    <property type="match status" value="1"/>
</dbReference>
<feature type="compositionally biased region" description="Acidic residues" evidence="11">
    <location>
        <begin position="843"/>
        <end position="853"/>
    </location>
</feature>
<dbReference type="RefSeq" id="XP_026608229.1">
    <property type="nucleotide sequence ID" value="XM_026742384.1"/>
</dbReference>
<comment type="subcellular location">
    <subcellularLocation>
        <location evidence="1">Cell membrane</location>
        <topology evidence="1">Multi-pass membrane protein</topology>
    </subcellularLocation>
</comment>
<dbReference type="Gene3D" id="1.20.1560.10">
    <property type="entry name" value="ABC transporter type 1, transmembrane domain"/>
    <property type="match status" value="2"/>
</dbReference>
<dbReference type="GO" id="GO:0140359">
    <property type="term" value="F:ABC-type transporter activity"/>
    <property type="evidence" value="ECO:0007669"/>
    <property type="project" value="InterPro"/>
</dbReference>
<dbReference type="OrthoDB" id="6500128at2759"/>
<dbReference type="GO" id="GO:0005524">
    <property type="term" value="F:ATP binding"/>
    <property type="evidence" value="ECO:0007669"/>
    <property type="project" value="UniProtKB-KW"/>
</dbReference>
<keyword evidence="4" id="KW-1003">Cell membrane</keyword>
<evidence type="ECO:0000256" key="2">
    <source>
        <dbReference type="ARBA" id="ARBA00009726"/>
    </source>
</evidence>
<dbReference type="PROSITE" id="PS50893">
    <property type="entry name" value="ABC_TRANSPORTER_2"/>
    <property type="match status" value="2"/>
</dbReference>
<evidence type="ECO:0000256" key="5">
    <source>
        <dbReference type="ARBA" id="ARBA00022692"/>
    </source>
</evidence>
<feature type="transmembrane region" description="Helical" evidence="12">
    <location>
        <begin position="30"/>
        <end position="52"/>
    </location>
</feature>
<keyword evidence="10 12" id="KW-0472">Membrane</keyword>
<evidence type="ECO:0000256" key="8">
    <source>
        <dbReference type="ARBA" id="ARBA00022840"/>
    </source>
</evidence>
<dbReference type="Pfam" id="PF24357">
    <property type="entry name" value="TMD0_ABC"/>
    <property type="match status" value="1"/>
</dbReference>
<keyword evidence="6" id="KW-0677">Repeat</keyword>
<dbReference type="InterPro" id="IPR017871">
    <property type="entry name" value="ABC_transporter-like_CS"/>
</dbReference>
<feature type="transmembrane region" description="Helical" evidence="12">
    <location>
        <begin position="403"/>
        <end position="422"/>
    </location>
</feature>
<dbReference type="Pfam" id="PF00005">
    <property type="entry name" value="ABC_tran"/>
    <property type="match status" value="2"/>
</dbReference>
<dbReference type="InterPro" id="IPR036640">
    <property type="entry name" value="ABC1_TM_sf"/>
</dbReference>
<organism evidence="15 16">
    <name type="scientific">Aspergillus mulundensis</name>
    <dbReference type="NCBI Taxonomy" id="1810919"/>
    <lineage>
        <taxon>Eukaryota</taxon>
        <taxon>Fungi</taxon>
        <taxon>Dikarya</taxon>
        <taxon>Ascomycota</taxon>
        <taxon>Pezizomycotina</taxon>
        <taxon>Eurotiomycetes</taxon>
        <taxon>Eurotiomycetidae</taxon>
        <taxon>Eurotiales</taxon>
        <taxon>Aspergillaceae</taxon>
        <taxon>Aspergillus</taxon>
        <taxon>Aspergillus subgen. Nidulantes</taxon>
    </lineage>
</organism>
<gene>
    <name evidence="15" type="ORF">DSM5745_00368</name>
</gene>
<dbReference type="CDD" id="cd18579">
    <property type="entry name" value="ABC_6TM_ABCC_D1"/>
    <property type="match status" value="1"/>
</dbReference>
<proteinExistence type="inferred from homology"/>
<dbReference type="InterPro" id="IPR044726">
    <property type="entry name" value="ABCC_6TM_D2"/>
</dbReference>
<dbReference type="InterPro" id="IPR011527">
    <property type="entry name" value="ABC1_TM_dom"/>
</dbReference>
<evidence type="ECO:0000256" key="9">
    <source>
        <dbReference type="ARBA" id="ARBA00022989"/>
    </source>
</evidence>
<feature type="domain" description="ABC transmembrane type-1" evidence="14">
    <location>
        <begin position="275"/>
        <end position="552"/>
    </location>
</feature>
<comment type="caution">
    <text evidence="15">The sequence shown here is derived from an EMBL/GenBank/DDBJ whole genome shotgun (WGS) entry which is preliminary data.</text>
</comment>
<dbReference type="CDD" id="cd03250">
    <property type="entry name" value="ABCC_MRP_domain1"/>
    <property type="match status" value="1"/>
</dbReference>
<evidence type="ECO:0000256" key="7">
    <source>
        <dbReference type="ARBA" id="ARBA00022741"/>
    </source>
</evidence>
<dbReference type="PROSITE" id="PS00211">
    <property type="entry name" value="ABC_TRANSPORTER_1"/>
    <property type="match status" value="2"/>
</dbReference>
<evidence type="ECO:0000259" key="13">
    <source>
        <dbReference type="PROSITE" id="PS50893"/>
    </source>
</evidence>
<dbReference type="FunFam" id="1.20.1560.10:FF:000066">
    <property type="entry name" value="ABC multidrug transporter (Eurofung)"/>
    <property type="match status" value="1"/>
</dbReference>
<evidence type="ECO:0000256" key="6">
    <source>
        <dbReference type="ARBA" id="ARBA00022737"/>
    </source>
</evidence>
<dbReference type="Proteomes" id="UP000256690">
    <property type="component" value="Unassembled WGS sequence"/>
</dbReference>
<dbReference type="PROSITE" id="PS50929">
    <property type="entry name" value="ABC_TM1F"/>
    <property type="match status" value="2"/>
</dbReference>
<dbReference type="Pfam" id="PF00664">
    <property type="entry name" value="ABC_membrane"/>
    <property type="match status" value="1"/>
</dbReference>
<feature type="transmembrane region" description="Helical" evidence="12">
    <location>
        <begin position="309"/>
        <end position="330"/>
    </location>
</feature>
<feature type="transmembrane region" description="Helical" evidence="12">
    <location>
        <begin position="1012"/>
        <end position="1033"/>
    </location>
</feature>
<evidence type="ECO:0000313" key="16">
    <source>
        <dbReference type="Proteomes" id="UP000256690"/>
    </source>
</evidence>
<dbReference type="FunFam" id="3.40.50.300:FF:000838">
    <property type="entry name" value="ABC multidrug transporter (Eurofung)"/>
    <property type="match status" value="1"/>
</dbReference>
<name>A0A3D8T3B3_9EURO</name>
<keyword evidence="7" id="KW-0547">Nucleotide-binding</keyword>
<dbReference type="SMART" id="SM00382">
    <property type="entry name" value="AAA"/>
    <property type="match status" value="2"/>
</dbReference>
<dbReference type="PANTHER" id="PTHR24223">
    <property type="entry name" value="ATP-BINDING CASSETTE SUB-FAMILY C"/>
    <property type="match status" value="1"/>
</dbReference>
<feature type="transmembrane region" description="Helical" evidence="12">
    <location>
        <begin position="1115"/>
        <end position="1143"/>
    </location>
</feature>
<dbReference type="GO" id="GO:0016887">
    <property type="term" value="F:ATP hydrolysis activity"/>
    <property type="evidence" value="ECO:0007669"/>
    <property type="project" value="InterPro"/>
</dbReference>
<protein>
    <submittedName>
        <fullName evidence="15">ABC transporter, integral membrane type 1</fullName>
    </submittedName>
</protein>
<dbReference type="InterPro" id="IPR027417">
    <property type="entry name" value="P-loop_NTPase"/>
</dbReference>
<keyword evidence="5 12" id="KW-0812">Transmembrane</keyword>
<dbReference type="PANTHER" id="PTHR24223:SF404">
    <property type="entry name" value="ABC MULTIDRUG TRANSPORTER (EUROFUNG)-RELATED"/>
    <property type="match status" value="1"/>
</dbReference>
<keyword evidence="16" id="KW-1185">Reference proteome</keyword>
<dbReference type="CDD" id="cd03244">
    <property type="entry name" value="ABCC_MRP_domain2"/>
    <property type="match status" value="1"/>
</dbReference>
<dbReference type="InterPro" id="IPR056227">
    <property type="entry name" value="TMD0_ABC"/>
</dbReference>
<evidence type="ECO:0000256" key="10">
    <source>
        <dbReference type="ARBA" id="ARBA00023136"/>
    </source>
</evidence>